<dbReference type="Pfam" id="PF02945">
    <property type="entry name" value="Endonuclease_7"/>
    <property type="match status" value="1"/>
</dbReference>
<dbReference type="InterPro" id="IPR044925">
    <property type="entry name" value="His-Me_finger_sf"/>
</dbReference>
<dbReference type="Proteomes" id="UP000442707">
    <property type="component" value="Unassembled WGS sequence"/>
</dbReference>
<comment type="caution">
    <text evidence="1">The sequence shown here is derived from an EMBL/GenBank/DDBJ whole genome shotgun (WGS) entry which is preliminary data.</text>
</comment>
<dbReference type="Gene3D" id="3.40.1800.10">
    <property type="entry name" value="His-Me finger endonucleases"/>
    <property type="match status" value="1"/>
</dbReference>
<evidence type="ECO:0000313" key="2">
    <source>
        <dbReference type="Proteomes" id="UP000442707"/>
    </source>
</evidence>
<dbReference type="SUPFAM" id="SSF54060">
    <property type="entry name" value="His-Me finger endonucleases"/>
    <property type="match status" value="1"/>
</dbReference>
<keyword evidence="1" id="KW-0378">Hydrolase</keyword>
<dbReference type="AlphaFoldDB" id="A0A6H9V5E3"/>
<dbReference type="GO" id="GO:0004519">
    <property type="term" value="F:endonuclease activity"/>
    <property type="evidence" value="ECO:0007669"/>
    <property type="project" value="UniProtKB-KW"/>
</dbReference>
<accession>A0A6H9V5E3</accession>
<protein>
    <submittedName>
        <fullName evidence="1">Recombination endonuclease VII</fullName>
    </submittedName>
</protein>
<keyword evidence="1" id="KW-0540">Nuclease</keyword>
<keyword evidence="1" id="KW-0255">Endonuclease</keyword>
<gene>
    <name evidence="1" type="ORF">F7R91_00970</name>
</gene>
<keyword evidence="2" id="KW-1185">Reference proteome</keyword>
<organism evidence="1 2">
    <name type="scientific">Streptomyces luteolifulvus</name>
    <dbReference type="NCBI Taxonomy" id="2615112"/>
    <lineage>
        <taxon>Bacteria</taxon>
        <taxon>Bacillati</taxon>
        <taxon>Actinomycetota</taxon>
        <taxon>Actinomycetes</taxon>
        <taxon>Kitasatosporales</taxon>
        <taxon>Streptomycetaceae</taxon>
        <taxon>Streptomyces</taxon>
    </lineage>
</organism>
<sequence>MCSKKTPRTSCAPSFRRVESDFSFESKVAAGELGLFDSESVKRCSRCKQDKPRAAFASNKAMRDGLQAYCRECSAAYYRQRQDARGRKPRPRVVAPEGHKYCQRCEKIKPHSEWDRNRTASDGLSTRCKACRAIEGRAGHLKRHYGMTEAERDEMIASQVGLCVICLNAPAVHVDHCHETGRVRGVLCFNCNSAIGKLGDDPDTVRRAAAYLEGSSWKPTLVAPGVYQLPS</sequence>
<proteinExistence type="predicted"/>
<evidence type="ECO:0000313" key="1">
    <source>
        <dbReference type="EMBL" id="KAB1150599.1"/>
    </source>
</evidence>
<dbReference type="EMBL" id="VZRB01000001">
    <property type="protein sequence ID" value="KAB1150599.1"/>
    <property type="molecule type" value="Genomic_DNA"/>
</dbReference>
<dbReference type="InterPro" id="IPR004211">
    <property type="entry name" value="Endonuclease_7"/>
</dbReference>
<reference evidence="1 2" key="1">
    <citation type="submission" date="2019-09" db="EMBL/GenBank/DDBJ databases">
        <title>Screening of Novel Bioactive Compounds from Soil-Associated.</title>
        <authorList>
            <person name="Zhao S."/>
        </authorList>
    </citation>
    <scope>NUCLEOTIDE SEQUENCE [LARGE SCALE GENOMIC DNA]</scope>
    <source>
        <strain evidence="1 2">HIT-DPA4</strain>
    </source>
</reference>
<name>A0A6H9V5E3_9ACTN</name>
<dbReference type="InterPro" id="IPR038563">
    <property type="entry name" value="Endonuclease_7_sf"/>
</dbReference>